<evidence type="ECO:0000313" key="1">
    <source>
        <dbReference type="EMBL" id="GEL17059.1"/>
    </source>
</evidence>
<protein>
    <submittedName>
        <fullName evidence="1">Uncharacterized protein</fullName>
    </submittedName>
</protein>
<accession>A0A511CWW8</accession>
<reference evidence="1 2" key="1">
    <citation type="submission" date="2019-07" db="EMBL/GenBank/DDBJ databases">
        <title>Whole genome shotgun sequence of Pseudonocardia asaccharolytica NBRC 16224.</title>
        <authorList>
            <person name="Hosoyama A."/>
            <person name="Uohara A."/>
            <person name="Ohji S."/>
            <person name="Ichikawa N."/>
        </authorList>
    </citation>
    <scope>NUCLEOTIDE SEQUENCE [LARGE SCALE GENOMIC DNA]</scope>
    <source>
        <strain evidence="1 2">NBRC 16224</strain>
    </source>
</reference>
<proteinExistence type="predicted"/>
<dbReference type="OrthoDB" id="9799703at2"/>
<comment type="caution">
    <text evidence="1">The sequence shown here is derived from an EMBL/GenBank/DDBJ whole genome shotgun (WGS) entry which is preliminary data.</text>
</comment>
<evidence type="ECO:0000313" key="2">
    <source>
        <dbReference type="Proteomes" id="UP000321328"/>
    </source>
</evidence>
<organism evidence="1 2">
    <name type="scientific">Pseudonocardia asaccharolytica DSM 44247 = NBRC 16224</name>
    <dbReference type="NCBI Taxonomy" id="1123024"/>
    <lineage>
        <taxon>Bacteria</taxon>
        <taxon>Bacillati</taxon>
        <taxon>Actinomycetota</taxon>
        <taxon>Actinomycetes</taxon>
        <taxon>Pseudonocardiales</taxon>
        <taxon>Pseudonocardiaceae</taxon>
        <taxon>Pseudonocardia</taxon>
    </lineage>
</organism>
<keyword evidence="2" id="KW-1185">Reference proteome</keyword>
<dbReference type="EMBL" id="BJVI01000005">
    <property type="protein sequence ID" value="GEL17059.1"/>
    <property type="molecule type" value="Genomic_DNA"/>
</dbReference>
<dbReference type="RefSeq" id="WP_154667129.1">
    <property type="nucleotide sequence ID" value="NZ_AUII01000005.1"/>
</dbReference>
<name>A0A511CWW8_9PSEU</name>
<gene>
    <name evidence="1" type="ORF">PA7_08960</name>
</gene>
<dbReference type="AlphaFoldDB" id="A0A511CWW8"/>
<dbReference type="Proteomes" id="UP000321328">
    <property type="component" value="Unassembled WGS sequence"/>
</dbReference>
<sequence length="46" mass="4663">MTAEPLPSLLACHLAGEFGYADGGAVTGTFVSTAPVEVEIALDDLI</sequence>
<dbReference type="STRING" id="1123024.GCA_000423625_01638"/>